<dbReference type="GO" id="GO:0046872">
    <property type="term" value="F:metal ion binding"/>
    <property type="evidence" value="ECO:0007669"/>
    <property type="project" value="UniProtKB-KW"/>
</dbReference>
<reference evidence="6 7" key="1">
    <citation type="submission" date="2019-09" db="EMBL/GenBank/DDBJ databases">
        <title>Salinarimonas rosea gen. nov., sp. nov., a new member of the a-2 subgroup of the Proteobacteria.</title>
        <authorList>
            <person name="Liu J."/>
        </authorList>
    </citation>
    <scope>NUCLEOTIDE SEQUENCE [LARGE SCALE GENOMIC DNA]</scope>
    <source>
        <strain evidence="6 7">BN140002</strain>
    </source>
</reference>
<evidence type="ECO:0000256" key="4">
    <source>
        <dbReference type="ARBA" id="ARBA00022842"/>
    </source>
</evidence>
<keyword evidence="7" id="KW-1185">Reference proteome</keyword>
<keyword evidence="4" id="KW-0460">Magnesium</keyword>
<name>A0A5B2V7Y5_9HYPH</name>
<protein>
    <submittedName>
        <fullName evidence="6">ChbG/HpnK family deacetylase</fullName>
    </submittedName>
</protein>
<evidence type="ECO:0000256" key="3">
    <source>
        <dbReference type="ARBA" id="ARBA00022801"/>
    </source>
</evidence>
<dbReference type="GO" id="GO:0016787">
    <property type="term" value="F:hydrolase activity"/>
    <property type="evidence" value="ECO:0007669"/>
    <property type="project" value="UniProtKB-KW"/>
</dbReference>
<evidence type="ECO:0000256" key="2">
    <source>
        <dbReference type="ARBA" id="ARBA00022723"/>
    </source>
</evidence>
<keyword evidence="3" id="KW-0378">Hydrolase</keyword>
<evidence type="ECO:0000256" key="1">
    <source>
        <dbReference type="ARBA" id="ARBA00001946"/>
    </source>
</evidence>
<dbReference type="PANTHER" id="PTHR31609:SF1">
    <property type="entry name" value="CARBOHYDRATE DEACETYLASE"/>
    <property type="match status" value="1"/>
</dbReference>
<dbReference type="Gene3D" id="3.20.20.370">
    <property type="entry name" value="Glycoside hydrolase/deacetylase"/>
    <property type="match status" value="1"/>
</dbReference>
<dbReference type="GO" id="GO:0019213">
    <property type="term" value="F:deacetylase activity"/>
    <property type="evidence" value="ECO:0007669"/>
    <property type="project" value="TreeGrafter"/>
</dbReference>
<dbReference type="Proteomes" id="UP000323142">
    <property type="component" value="Unassembled WGS sequence"/>
</dbReference>
<gene>
    <name evidence="6" type="ORF">F0L46_23255</name>
</gene>
<keyword evidence="5" id="KW-0119">Carbohydrate metabolism</keyword>
<evidence type="ECO:0000313" key="6">
    <source>
        <dbReference type="EMBL" id="KAA2234685.1"/>
    </source>
</evidence>
<dbReference type="EMBL" id="VUOA01000045">
    <property type="protein sequence ID" value="KAA2234685.1"/>
    <property type="molecule type" value="Genomic_DNA"/>
</dbReference>
<dbReference type="InterPro" id="IPR006879">
    <property type="entry name" value="YdjC-like"/>
</dbReference>
<dbReference type="CDD" id="cd10807">
    <property type="entry name" value="YdjC_like_3"/>
    <property type="match status" value="1"/>
</dbReference>
<comment type="cofactor">
    <cofactor evidence="1">
        <name>Mg(2+)</name>
        <dbReference type="ChEBI" id="CHEBI:18420"/>
    </cofactor>
</comment>
<evidence type="ECO:0000256" key="5">
    <source>
        <dbReference type="ARBA" id="ARBA00023277"/>
    </source>
</evidence>
<keyword evidence="2" id="KW-0479">Metal-binding</keyword>
<dbReference type="AlphaFoldDB" id="A0A5B2V7Y5"/>
<dbReference type="Pfam" id="PF04794">
    <property type="entry name" value="YdjC"/>
    <property type="match status" value="1"/>
</dbReference>
<dbReference type="GO" id="GO:0005975">
    <property type="term" value="P:carbohydrate metabolic process"/>
    <property type="evidence" value="ECO:0007669"/>
    <property type="project" value="InterPro"/>
</dbReference>
<accession>A0A5B2V7Y5</accession>
<dbReference type="SUPFAM" id="SSF88713">
    <property type="entry name" value="Glycoside hydrolase/deacetylase"/>
    <property type="match status" value="1"/>
</dbReference>
<organism evidence="6 7">
    <name type="scientific">Salinarimonas soli</name>
    <dbReference type="NCBI Taxonomy" id="1638099"/>
    <lineage>
        <taxon>Bacteria</taxon>
        <taxon>Pseudomonadati</taxon>
        <taxon>Pseudomonadota</taxon>
        <taxon>Alphaproteobacteria</taxon>
        <taxon>Hyphomicrobiales</taxon>
        <taxon>Salinarimonadaceae</taxon>
        <taxon>Salinarimonas</taxon>
    </lineage>
</organism>
<dbReference type="InterPro" id="IPR011330">
    <property type="entry name" value="Glyco_hydro/deAcase_b/a-brl"/>
</dbReference>
<proteinExistence type="predicted"/>
<sequence length="284" mass="31298">MAAAFGHRVVLCADDFGLTEGVSLGIVDLLDMGRLSATSAMTTHRWWPRLGPILREAGPEIGVGLHLNFTSGAPLGPLPCLAPDGRLPSLGRLIGLSLRGGLDEAEVGPEIERQLDAFMAVLDRPPDFVDGHQHVHVLPGIRRELLRALSRRGLQGRLWLRDPSDDLRPIVRRRGAMAKAATLKAFALGFRRAARAAGFETNEGFSGFSAFDPARSFEREMHRFVVRLGRKPVVMCHPGYVDDELRAIDPVVETRSQELMYLSSRRFEELLEALGLDLVPWPSA</sequence>
<dbReference type="OrthoDB" id="9774177at2"/>
<dbReference type="RefSeq" id="WP_149822004.1">
    <property type="nucleotide sequence ID" value="NZ_VUOA01000045.1"/>
</dbReference>
<evidence type="ECO:0000313" key="7">
    <source>
        <dbReference type="Proteomes" id="UP000323142"/>
    </source>
</evidence>
<comment type="caution">
    <text evidence="6">The sequence shown here is derived from an EMBL/GenBank/DDBJ whole genome shotgun (WGS) entry which is preliminary data.</text>
</comment>
<dbReference type="PANTHER" id="PTHR31609">
    <property type="entry name" value="YDJC DEACETYLASE FAMILY MEMBER"/>
    <property type="match status" value="1"/>
</dbReference>
<reference evidence="6 7" key="2">
    <citation type="submission" date="2019-09" db="EMBL/GenBank/DDBJ databases">
        <authorList>
            <person name="Jin C."/>
        </authorList>
    </citation>
    <scope>NUCLEOTIDE SEQUENCE [LARGE SCALE GENOMIC DNA]</scope>
    <source>
        <strain evidence="6 7">BN140002</strain>
    </source>
</reference>